<comment type="catalytic activity">
    <reaction evidence="9 10">
        <text>Hydrolysis of proteins in presence of ATP.</text>
        <dbReference type="EC" id="3.4.21.53"/>
    </reaction>
</comment>
<dbReference type="GO" id="GO:0051131">
    <property type="term" value="P:chaperone-mediated protein complex assembly"/>
    <property type="evidence" value="ECO:0007669"/>
    <property type="project" value="UniProtKB-UniRule"/>
</dbReference>
<feature type="active site" evidence="10 11">
    <location>
        <position position="1136"/>
    </location>
</feature>
<accession>A0A4Y7THH2</accession>
<dbReference type="GO" id="GO:0043565">
    <property type="term" value="F:sequence-specific DNA binding"/>
    <property type="evidence" value="ECO:0007669"/>
    <property type="project" value="UniProtKB-UniRule"/>
</dbReference>
<dbReference type="Pfam" id="PF05362">
    <property type="entry name" value="Lon_C"/>
    <property type="match status" value="1"/>
</dbReference>
<feature type="compositionally biased region" description="Basic and acidic residues" evidence="12">
    <location>
        <begin position="969"/>
        <end position="1000"/>
    </location>
</feature>
<protein>
    <recommendedName>
        <fullName evidence="10">Lon protease homolog, mitochondrial</fullName>
        <ecNumber evidence="10">3.4.21.53</ecNumber>
    </recommendedName>
</protein>
<dbReference type="GO" id="GO:0070407">
    <property type="term" value="P:oxidation-dependent protein catabolic process"/>
    <property type="evidence" value="ECO:0007669"/>
    <property type="project" value="UniProtKB-UniRule"/>
</dbReference>
<dbReference type="Gene3D" id="3.30.230.10">
    <property type="match status" value="1"/>
</dbReference>
<dbReference type="InterPro" id="IPR008269">
    <property type="entry name" value="Lon_proteolytic"/>
</dbReference>
<gene>
    <name evidence="10" type="primary">PIM1</name>
    <name evidence="15" type="ORF">FA13DRAFT_1708387</name>
</gene>
<feature type="region of interest" description="Disordered" evidence="12">
    <location>
        <begin position="963"/>
        <end position="1010"/>
    </location>
</feature>
<evidence type="ECO:0000259" key="13">
    <source>
        <dbReference type="PROSITE" id="PS51786"/>
    </source>
</evidence>
<dbReference type="InterPro" id="IPR004815">
    <property type="entry name" value="Lon_bac/euk-typ"/>
</dbReference>
<dbReference type="Pfam" id="PF02190">
    <property type="entry name" value="LON_substr_bdg"/>
    <property type="match status" value="1"/>
</dbReference>
<evidence type="ECO:0000256" key="2">
    <source>
        <dbReference type="ARBA" id="ARBA00022670"/>
    </source>
</evidence>
<evidence type="ECO:0000259" key="14">
    <source>
        <dbReference type="PROSITE" id="PS51787"/>
    </source>
</evidence>
<comment type="similarity">
    <text evidence="10 11">Belongs to the peptidase S16 family.</text>
</comment>
<dbReference type="FunFam" id="3.30.230.10:FF:000019">
    <property type="entry name" value="Lon protease homolog 2, peroxisomal"/>
    <property type="match status" value="1"/>
</dbReference>
<dbReference type="InterPro" id="IPR003111">
    <property type="entry name" value="Lon_prtase_N"/>
</dbReference>
<dbReference type="InterPro" id="IPR027503">
    <property type="entry name" value="Lonm_euk"/>
</dbReference>
<evidence type="ECO:0000256" key="12">
    <source>
        <dbReference type="SAM" id="MobiDB-lite"/>
    </source>
</evidence>
<dbReference type="EMBL" id="QPFP01000012">
    <property type="protein sequence ID" value="TEB33640.1"/>
    <property type="molecule type" value="Genomic_DNA"/>
</dbReference>
<sequence length="1288" mass="140894">MLSAWRLASAYAARVGASAHPPRTPLQHHFARASGRLFSTGALHPSVRRSYPRWINSKTGQEEGDGTPVPEGVKEQEEGETEKEEDSGETEKESSSEGEPSASSSESSSTSMPPSSSGEAPASPPPPSSANGSNSSVIKPTIPSSYPYPLLALPIARRPLFPGFYKAVVIRNPAVVAAIKEMMKRGQPYLGAFLLKDKSSVTDTSASESGEDEPILISGPREEEDKDVIDSLDEVHDVGVFCQVTSVFAAAPKDGSGSPPKDKDAKPQEEALTAVLYPHRRIRITELVKPGPGAEPLMVKVEDAPTTEGLPTPPSTPVPEAKAEAAPAEPTTPTAFLNSYPVSLVQITNLPTEPYTKDNQYIRAFTSEIVTVFKDIAQLNPLFRDQITNFSINQVTSANIFDEPDKLADFAAAVSSGEPRELQDVLESVKVEERLRRALLVLKKELINAELQSKLARDVDSKIAKRQREYYLMEQMRGIKRELGLESDGKDKLIQKFKERAATLKMPPLVRKVFDEELNKLQGLEPAASEANVTRNYLDWLTVLPWGVHTPENYDLVHARKVLDKDHYGLKQVKDRILEFLAVGKLRGSVEGKIICLVGPPGVGKTSIGKSIAHCVGRRFVRFSVGGLTDVAEIKGHRRTYVGALPGKIVQSLKRVATENPVVVIDEVDKIGKGYNGDPASALLEMLDPEQNSSFLDHYPLPRQILSRFGWMLTDRNPSLDVPVDLSRVLFVCTANTLDTIPAPLLDRMEVLEVSGYVSEEKSVIARRYLAPQAKESCGLGTADVEITEPAVDVLIKWYARESGVRNLKKYIEKIYRKAALKLVEDLGETAFPEPEGVVGASTDAPAPATESTATEETKIEEAKEESKESTPTESSSTEATTPSPESTASETKGNTSKAPEEADPEPSDTLPKETTTVERKPMVIPSSVHLRITPENLKDYVGPPVYQRDRMFGGSSSKVAEVTEETQSEPKELTPEEQEVARKEREEMEEAERKERERTAAPPGVSTGLGYLGNGSGAVMPIEAVAMPGKGGLQLTGKLGEVIRESAQIALSWVKAHAFELGVTRNADEILLDGRDVHIHMPEGAVGKDGPSAGTAIVTALVSLVSGRRVDGDIAMTGEMSLTGRVLAVGGLKEKILAAHRAEIKTLLIPAANRSDVEENVPESVKEGIKFVYVESVDEVLSEVFGGVKVGNVKPEEKKWRKDEEKEKWKKEKREKEEKDRRRDVQFYYPTQSRSSNRIGFHYVPISLHELLSWHLQFLCVAPTCKKVDENNVEAPAIPLQTPDVFA</sequence>
<dbReference type="Pfam" id="PF22667">
    <property type="entry name" value="Lon_lid"/>
    <property type="match status" value="1"/>
</dbReference>
<comment type="caution">
    <text evidence="15">The sequence shown here is derived from an EMBL/GenBank/DDBJ whole genome shotgun (WGS) entry which is preliminary data.</text>
</comment>
<feature type="domain" description="Lon proteolytic" evidence="13">
    <location>
        <begin position="1001"/>
        <end position="1188"/>
    </location>
</feature>
<evidence type="ECO:0000313" key="16">
    <source>
        <dbReference type="Proteomes" id="UP000298030"/>
    </source>
</evidence>
<evidence type="ECO:0000256" key="4">
    <source>
        <dbReference type="ARBA" id="ARBA00022801"/>
    </source>
</evidence>
<dbReference type="InterPro" id="IPR014721">
    <property type="entry name" value="Ribsml_uS5_D2-typ_fold_subgr"/>
</dbReference>
<dbReference type="Proteomes" id="UP000298030">
    <property type="component" value="Unassembled WGS sequence"/>
</dbReference>
<dbReference type="PRINTS" id="PR00830">
    <property type="entry name" value="ENDOLAPTASE"/>
</dbReference>
<dbReference type="InterPro" id="IPR027417">
    <property type="entry name" value="P-loop_NTPase"/>
</dbReference>
<reference evidence="15 16" key="1">
    <citation type="journal article" date="2019" name="Nat. Ecol. Evol.">
        <title>Megaphylogeny resolves global patterns of mushroom evolution.</title>
        <authorList>
            <person name="Varga T."/>
            <person name="Krizsan K."/>
            <person name="Foldi C."/>
            <person name="Dima B."/>
            <person name="Sanchez-Garcia M."/>
            <person name="Sanchez-Ramirez S."/>
            <person name="Szollosi G.J."/>
            <person name="Szarkandi J.G."/>
            <person name="Papp V."/>
            <person name="Albert L."/>
            <person name="Andreopoulos W."/>
            <person name="Angelini C."/>
            <person name="Antonin V."/>
            <person name="Barry K.W."/>
            <person name="Bougher N.L."/>
            <person name="Buchanan P."/>
            <person name="Buyck B."/>
            <person name="Bense V."/>
            <person name="Catcheside P."/>
            <person name="Chovatia M."/>
            <person name="Cooper J."/>
            <person name="Damon W."/>
            <person name="Desjardin D."/>
            <person name="Finy P."/>
            <person name="Geml J."/>
            <person name="Haridas S."/>
            <person name="Hughes K."/>
            <person name="Justo A."/>
            <person name="Karasinski D."/>
            <person name="Kautmanova I."/>
            <person name="Kiss B."/>
            <person name="Kocsube S."/>
            <person name="Kotiranta H."/>
            <person name="LaButti K.M."/>
            <person name="Lechner B.E."/>
            <person name="Liimatainen K."/>
            <person name="Lipzen A."/>
            <person name="Lukacs Z."/>
            <person name="Mihaltcheva S."/>
            <person name="Morgado L.N."/>
            <person name="Niskanen T."/>
            <person name="Noordeloos M.E."/>
            <person name="Ohm R.A."/>
            <person name="Ortiz-Santana B."/>
            <person name="Ovrebo C."/>
            <person name="Racz N."/>
            <person name="Riley R."/>
            <person name="Savchenko A."/>
            <person name="Shiryaev A."/>
            <person name="Soop K."/>
            <person name="Spirin V."/>
            <person name="Szebenyi C."/>
            <person name="Tomsovsky M."/>
            <person name="Tulloss R.E."/>
            <person name="Uehling J."/>
            <person name="Grigoriev I.V."/>
            <person name="Vagvolgyi C."/>
            <person name="Papp T."/>
            <person name="Martin F.M."/>
            <person name="Miettinen O."/>
            <person name="Hibbett D.S."/>
            <person name="Nagy L.G."/>
        </authorList>
    </citation>
    <scope>NUCLEOTIDE SEQUENCE [LARGE SCALE GENOMIC DNA]</scope>
    <source>
        <strain evidence="15 16">FP101781</strain>
    </source>
</reference>
<dbReference type="FunFam" id="1.20.5.5270:FF:000001">
    <property type="entry name" value="Lon protease homolog, mitochondrial"/>
    <property type="match status" value="1"/>
</dbReference>
<feature type="binding site" evidence="10">
    <location>
        <begin position="599"/>
        <end position="606"/>
    </location>
    <ligand>
        <name>ATP</name>
        <dbReference type="ChEBI" id="CHEBI:30616"/>
    </ligand>
</feature>
<feature type="active site" evidence="10 11">
    <location>
        <position position="1093"/>
    </location>
</feature>
<dbReference type="InterPro" id="IPR003593">
    <property type="entry name" value="AAA+_ATPase"/>
</dbReference>
<feature type="compositionally biased region" description="Low complexity" evidence="12">
    <location>
        <begin position="872"/>
        <end position="893"/>
    </location>
</feature>
<proteinExistence type="inferred from homology"/>
<dbReference type="Gene3D" id="1.20.5.5270">
    <property type="match status" value="1"/>
</dbReference>
<evidence type="ECO:0000256" key="9">
    <source>
        <dbReference type="ARBA" id="ARBA00050665"/>
    </source>
</evidence>
<comment type="function">
    <text evidence="10">ATP-dependent serine protease that mediates the selective degradation of misfolded, unassembled or oxidatively damaged polypeptides as well as certain short-lived regulatory proteins in the mitochondrial matrix. May also have a chaperone function in the assembly of inner membrane protein complexes. Participates in the regulation of mitochondrial gene expression and in the maintenance of the integrity of the mitochondrial genome. Binds to mitochondrial DNA in a site-specific manner.</text>
</comment>
<dbReference type="GO" id="GO:0006515">
    <property type="term" value="P:protein quality control for misfolded or incompletely synthesized proteins"/>
    <property type="evidence" value="ECO:0007669"/>
    <property type="project" value="UniProtKB-UniRule"/>
</dbReference>
<dbReference type="STRING" id="71717.A0A4Y7THH2"/>
<dbReference type="SMART" id="SM00464">
    <property type="entry name" value="LON"/>
    <property type="match status" value="1"/>
</dbReference>
<evidence type="ECO:0000256" key="6">
    <source>
        <dbReference type="ARBA" id="ARBA00022840"/>
    </source>
</evidence>
<feature type="region of interest" description="Disordered" evidence="12">
    <location>
        <begin position="50"/>
        <end position="136"/>
    </location>
</feature>
<keyword evidence="3 10" id="KW-0547">Nucleotide-binding</keyword>
<dbReference type="Gene3D" id="3.40.50.300">
    <property type="entry name" value="P-loop containing nucleotide triphosphate hydrolases"/>
    <property type="match status" value="1"/>
</dbReference>
<dbReference type="PANTHER" id="PTHR43718">
    <property type="entry name" value="LON PROTEASE"/>
    <property type="match status" value="1"/>
</dbReference>
<dbReference type="Gene3D" id="1.10.8.60">
    <property type="match status" value="1"/>
</dbReference>
<keyword evidence="2 10" id="KW-0645">Protease</keyword>
<dbReference type="GO" id="GO:0003697">
    <property type="term" value="F:single-stranded DNA binding"/>
    <property type="evidence" value="ECO:0007669"/>
    <property type="project" value="TreeGrafter"/>
</dbReference>
<keyword evidence="7 10" id="KW-0238">DNA-binding</keyword>
<feature type="region of interest" description="Disordered" evidence="12">
    <location>
        <begin position="833"/>
        <end position="923"/>
    </location>
</feature>
<dbReference type="GO" id="GO:0004252">
    <property type="term" value="F:serine-type endopeptidase activity"/>
    <property type="evidence" value="ECO:0007669"/>
    <property type="project" value="UniProtKB-UniRule"/>
</dbReference>
<keyword evidence="5 10" id="KW-0720">Serine protease</keyword>
<comment type="subunit">
    <text evidence="10">Homohexamer or homoheptamer. Organized in a ring with a central cavity.</text>
</comment>
<evidence type="ECO:0000256" key="10">
    <source>
        <dbReference type="HAMAP-Rule" id="MF_03120"/>
    </source>
</evidence>
<dbReference type="Gene3D" id="1.20.58.1480">
    <property type="match status" value="1"/>
</dbReference>
<dbReference type="Gene3D" id="2.30.130.40">
    <property type="entry name" value="LON domain-like"/>
    <property type="match status" value="1"/>
</dbReference>
<evidence type="ECO:0000256" key="1">
    <source>
        <dbReference type="ARBA" id="ARBA00004305"/>
    </source>
</evidence>
<dbReference type="SUPFAM" id="SSF54211">
    <property type="entry name" value="Ribosomal protein S5 domain 2-like"/>
    <property type="match status" value="1"/>
</dbReference>
<dbReference type="HAMAP" id="MF_03120">
    <property type="entry name" value="lonm_euk"/>
    <property type="match status" value="1"/>
</dbReference>
<dbReference type="GO" id="GO:0034599">
    <property type="term" value="P:cellular response to oxidative stress"/>
    <property type="evidence" value="ECO:0007669"/>
    <property type="project" value="UniProtKB-UniRule"/>
</dbReference>
<dbReference type="InterPro" id="IPR054594">
    <property type="entry name" value="Lon_lid"/>
</dbReference>
<dbReference type="SMART" id="SM00382">
    <property type="entry name" value="AAA"/>
    <property type="match status" value="1"/>
</dbReference>
<dbReference type="PANTHER" id="PTHR43718:SF2">
    <property type="entry name" value="LON PROTEASE HOMOLOG, MITOCHONDRIAL"/>
    <property type="match status" value="1"/>
</dbReference>
<feature type="region of interest" description="Disordered" evidence="12">
    <location>
        <begin position="1201"/>
        <end position="1223"/>
    </location>
</feature>
<feature type="compositionally biased region" description="Basic and acidic residues" evidence="12">
    <location>
        <begin position="856"/>
        <end position="871"/>
    </location>
</feature>
<dbReference type="SUPFAM" id="SSF52540">
    <property type="entry name" value="P-loop containing nucleoside triphosphate hydrolases"/>
    <property type="match status" value="1"/>
</dbReference>
<dbReference type="GO" id="GO:0005759">
    <property type="term" value="C:mitochondrial matrix"/>
    <property type="evidence" value="ECO:0007669"/>
    <property type="project" value="UniProtKB-SubCell"/>
</dbReference>
<dbReference type="InterPro" id="IPR046336">
    <property type="entry name" value="Lon_prtase_N_sf"/>
</dbReference>
<dbReference type="Pfam" id="PF00004">
    <property type="entry name" value="AAA"/>
    <property type="match status" value="1"/>
</dbReference>
<feature type="compositionally biased region" description="Low complexity" evidence="12">
    <location>
        <begin position="841"/>
        <end position="855"/>
    </location>
</feature>
<feature type="compositionally biased region" description="Acidic residues" evidence="12">
    <location>
        <begin position="77"/>
        <end position="88"/>
    </location>
</feature>
<keyword evidence="16" id="KW-1185">Reference proteome</keyword>
<dbReference type="FunFam" id="3.40.50.300:FF:000021">
    <property type="entry name" value="Lon protease homolog"/>
    <property type="match status" value="1"/>
</dbReference>
<dbReference type="InterPro" id="IPR003959">
    <property type="entry name" value="ATPase_AAA_core"/>
</dbReference>
<comment type="subcellular location">
    <subcellularLocation>
        <location evidence="1 10">Mitochondrion matrix</location>
    </subcellularLocation>
</comment>
<evidence type="ECO:0000256" key="7">
    <source>
        <dbReference type="ARBA" id="ARBA00023125"/>
    </source>
</evidence>
<dbReference type="NCBIfam" id="TIGR00763">
    <property type="entry name" value="lon"/>
    <property type="match status" value="1"/>
</dbReference>
<dbReference type="InterPro" id="IPR027065">
    <property type="entry name" value="Lon_Prtase"/>
</dbReference>
<dbReference type="CDD" id="cd19500">
    <property type="entry name" value="RecA-like_Lon"/>
    <property type="match status" value="1"/>
</dbReference>
<evidence type="ECO:0000256" key="8">
    <source>
        <dbReference type="ARBA" id="ARBA00023128"/>
    </source>
</evidence>
<dbReference type="GO" id="GO:0007005">
    <property type="term" value="P:mitochondrion organization"/>
    <property type="evidence" value="ECO:0007669"/>
    <property type="project" value="TreeGrafter"/>
</dbReference>
<dbReference type="PROSITE" id="PS51786">
    <property type="entry name" value="LON_PROTEOLYTIC"/>
    <property type="match status" value="1"/>
</dbReference>
<name>A0A4Y7THH2_COPMI</name>
<feature type="compositionally biased region" description="Low complexity" evidence="12">
    <location>
        <begin position="97"/>
        <end position="121"/>
    </location>
</feature>
<feature type="region of interest" description="Disordered" evidence="12">
    <location>
        <begin position="202"/>
        <end position="223"/>
    </location>
</feature>
<evidence type="ECO:0000256" key="11">
    <source>
        <dbReference type="PROSITE-ProRule" id="PRU01122"/>
    </source>
</evidence>
<evidence type="ECO:0000256" key="3">
    <source>
        <dbReference type="ARBA" id="ARBA00022741"/>
    </source>
</evidence>
<dbReference type="GO" id="GO:0004176">
    <property type="term" value="F:ATP-dependent peptidase activity"/>
    <property type="evidence" value="ECO:0007669"/>
    <property type="project" value="UniProtKB-UniRule"/>
</dbReference>
<keyword evidence="8 10" id="KW-0496">Mitochondrion</keyword>
<evidence type="ECO:0000313" key="15">
    <source>
        <dbReference type="EMBL" id="TEB33640.1"/>
    </source>
</evidence>
<keyword evidence="4 10" id="KW-0378">Hydrolase</keyword>
<organism evidence="15 16">
    <name type="scientific">Coprinellus micaceus</name>
    <name type="common">Glistening ink-cap mushroom</name>
    <name type="synonym">Coprinus micaceus</name>
    <dbReference type="NCBI Taxonomy" id="71717"/>
    <lineage>
        <taxon>Eukaryota</taxon>
        <taxon>Fungi</taxon>
        <taxon>Dikarya</taxon>
        <taxon>Basidiomycota</taxon>
        <taxon>Agaricomycotina</taxon>
        <taxon>Agaricomycetes</taxon>
        <taxon>Agaricomycetidae</taxon>
        <taxon>Agaricales</taxon>
        <taxon>Agaricineae</taxon>
        <taxon>Psathyrellaceae</taxon>
        <taxon>Coprinellus</taxon>
    </lineage>
</organism>
<keyword evidence="6 10" id="KW-0067">ATP-binding</keyword>
<dbReference type="OrthoDB" id="2411602at2759"/>
<feature type="domain" description="Lon N-terminal" evidence="14">
    <location>
        <begin position="148"/>
        <end position="446"/>
    </location>
</feature>
<evidence type="ECO:0000256" key="5">
    <source>
        <dbReference type="ARBA" id="ARBA00022825"/>
    </source>
</evidence>
<dbReference type="GO" id="GO:0016887">
    <property type="term" value="F:ATP hydrolysis activity"/>
    <property type="evidence" value="ECO:0007669"/>
    <property type="project" value="UniProtKB-UniRule"/>
</dbReference>
<dbReference type="GO" id="GO:0005524">
    <property type="term" value="F:ATP binding"/>
    <property type="evidence" value="ECO:0007669"/>
    <property type="project" value="UniProtKB-UniRule"/>
</dbReference>
<dbReference type="EC" id="3.4.21.53" evidence="10"/>
<dbReference type="InterPro" id="IPR020568">
    <property type="entry name" value="Ribosomal_Su5_D2-typ_SF"/>
</dbReference>
<dbReference type="PROSITE" id="PS51787">
    <property type="entry name" value="LON_N"/>
    <property type="match status" value="1"/>
</dbReference>